<evidence type="ECO:0000256" key="3">
    <source>
        <dbReference type="ARBA" id="ARBA00022676"/>
    </source>
</evidence>
<dbReference type="GO" id="GO:0016757">
    <property type="term" value="F:glycosyltransferase activity"/>
    <property type="evidence" value="ECO:0007669"/>
    <property type="project" value="UniProtKB-KW"/>
</dbReference>
<protein>
    <recommendedName>
        <fullName evidence="9">4,4'-diaponeurosporenoate glycosyltransferase</fullName>
    </recommendedName>
</protein>
<keyword evidence="12" id="KW-1185">Reference proteome</keyword>
<accession>A0A0P9D3M0</accession>
<comment type="similarity">
    <text evidence="8">Belongs to the glycosyltransferase 2 family. CrtQ subfamily.</text>
</comment>
<keyword evidence="4" id="KW-0808">Transferase</keyword>
<evidence type="ECO:0000313" key="11">
    <source>
        <dbReference type="EMBL" id="KPV52596.1"/>
    </source>
</evidence>
<gene>
    <name evidence="11" type="ORF">SE17_14545</name>
</gene>
<evidence type="ECO:0000256" key="4">
    <source>
        <dbReference type="ARBA" id="ARBA00022679"/>
    </source>
</evidence>
<evidence type="ECO:0000313" key="12">
    <source>
        <dbReference type="Proteomes" id="UP000050509"/>
    </source>
</evidence>
<sequence length="70" mass="7269">MPVLNEAQLVARTLADTRAVIGDAELIVVDGGSGDGTPELARPYAHVLSARRGRAVQMNAGAMLARGEVL</sequence>
<dbReference type="PATRIC" id="fig|186479.3.peg.8617"/>
<dbReference type="Proteomes" id="UP000050509">
    <property type="component" value="Unassembled WGS sequence"/>
</dbReference>
<comment type="function">
    <text evidence="6">Catalyzes the glycosylation of 4,4'-diaponeurosporenoate, i.e. the esterification of glucose at the C1'' position with the carboxyl group of 4,4'-diaponeurosporenic acid, to form glycosyl-4,4'-diaponeurosporenoate. This is a step in the biosynthesis of staphyloxanthin, an orange pigment present in most staphylococci strains.</text>
</comment>
<keyword evidence="5" id="KW-0472">Membrane</keyword>
<dbReference type="GO" id="GO:0005886">
    <property type="term" value="C:plasma membrane"/>
    <property type="evidence" value="ECO:0007669"/>
    <property type="project" value="UniProtKB-SubCell"/>
</dbReference>
<comment type="caution">
    <text evidence="11">The sequence shown here is derived from an EMBL/GenBank/DDBJ whole genome shotgun (WGS) entry which is preliminary data.</text>
</comment>
<keyword evidence="2" id="KW-1003">Cell membrane</keyword>
<dbReference type="Pfam" id="PF00535">
    <property type="entry name" value="Glycos_transf_2"/>
    <property type="match status" value="1"/>
</dbReference>
<evidence type="ECO:0000256" key="6">
    <source>
        <dbReference type="ARBA" id="ARBA00037281"/>
    </source>
</evidence>
<dbReference type="InterPro" id="IPR001173">
    <property type="entry name" value="Glyco_trans_2-like"/>
</dbReference>
<keyword evidence="3" id="KW-0328">Glycosyltransferase</keyword>
<comment type="subcellular location">
    <subcellularLocation>
        <location evidence="1">Cell membrane</location>
    </subcellularLocation>
</comment>
<evidence type="ECO:0000256" key="2">
    <source>
        <dbReference type="ARBA" id="ARBA00022475"/>
    </source>
</evidence>
<evidence type="ECO:0000256" key="9">
    <source>
        <dbReference type="ARBA" id="ARBA00040345"/>
    </source>
</evidence>
<dbReference type="AlphaFoldDB" id="A0A0P9D3M0"/>
<evidence type="ECO:0000256" key="5">
    <source>
        <dbReference type="ARBA" id="ARBA00023136"/>
    </source>
</evidence>
<dbReference type="InterPro" id="IPR029044">
    <property type="entry name" value="Nucleotide-diphossugar_trans"/>
</dbReference>
<reference evidence="11 12" key="1">
    <citation type="submission" date="2015-09" db="EMBL/GenBank/DDBJ databases">
        <title>Draft genome sequence of Kouleothrix aurantiaca JCM 19913.</title>
        <authorList>
            <person name="Hemp J."/>
        </authorList>
    </citation>
    <scope>NUCLEOTIDE SEQUENCE [LARGE SCALE GENOMIC DNA]</scope>
    <source>
        <strain evidence="11 12">COM-B</strain>
    </source>
</reference>
<feature type="non-terminal residue" evidence="11">
    <location>
        <position position="70"/>
    </location>
</feature>
<feature type="domain" description="Glycosyltransferase 2-like" evidence="10">
    <location>
        <begin position="1"/>
        <end position="70"/>
    </location>
</feature>
<dbReference type="PANTHER" id="PTHR43646:SF2">
    <property type="entry name" value="GLYCOSYLTRANSFERASE 2-LIKE DOMAIN-CONTAINING PROTEIN"/>
    <property type="match status" value="1"/>
</dbReference>
<proteinExistence type="inferred from homology"/>
<dbReference type="SUPFAM" id="SSF53448">
    <property type="entry name" value="Nucleotide-diphospho-sugar transferases"/>
    <property type="match status" value="1"/>
</dbReference>
<evidence type="ECO:0000256" key="1">
    <source>
        <dbReference type="ARBA" id="ARBA00004236"/>
    </source>
</evidence>
<evidence type="ECO:0000259" key="10">
    <source>
        <dbReference type="Pfam" id="PF00535"/>
    </source>
</evidence>
<name>A0A0P9D3M0_9CHLR</name>
<dbReference type="EMBL" id="LJCR01000492">
    <property type="protein sequence ID" value="KPV52596.1"/>
    <property type="molecule type" value="Genomic_DNA"/>
</dbReference>
<evidence type="ECO:0000256" key="7">
    <source>
        <dbReference type="ARBA" id="ARBA00037904"/>
    </source>
</evidence>
<dbReference type="PANTHER" id="PTHR43646">
    <property type="entry name" value="GLYCOSYLTRANSFERASE"/>
    <property type="match status" value="1"/>
</dbReference>
<dbReference type="Gene3D" id="3.90.550.10">
    <property type="entry name" value="Spore Coat Polysaccharide Biosynthesis Protein SpsA, Chain A"/>
    <property type="match status" value="1"/>
</dbReference>
<comment type="pathway">
    <text evidence="7">Carotenoid biosynthesis; staphyloxanthin biosynthesis; staphyloxanthin from farnesyl diphosphate: step 4/5.</text>
</comment>
<evidence type="ECO:0000256" key="8">
    <source>
        <dbReference type="ARBA" id="ARBA00038120"/>
    </source>
</evidence>
<organism evidence="11 12">
    <name type="scientific">Kouleothrix aurantiaca</name>
    <dbReference type="NCBI Taxonomy" id="186479"/>
    <lineage>
        <taxon>Bacteria</taxon>
        <taxon>Bacillati</taxon>
        <taxon>Chloroflexota</taxon>
        <taxon>Chloroflexia</taxon>
        <taxon>Chloroflexales</taxon>
        <taxon>Roseiflexineae</taxon>
        <taxon>Roseiflexaceae</taxon>
        <taxon>Kouleothrix</taxon>
    </lineage>
</organism>